<feature type="compositionally biased region" description="Basic and acidic residues" evidence="1">
    <location>
        <begin position="106"/>
        <end position="121"/>
    </location>
</feature>
<dbReference type="EMBL" id="OX460345">
    <property type="protein sequence ID" value="CAI9173848.1"/>
    <property type="molecule type" value="Genomic_DNA"/>
</dbReference>
<gene>
    <name evidence="2" type="ORF">MRATA1EN1_LOCUS22810</name>
</gene>
<reference evidence="2" key="1">
    <citation type="submission" date="2023-04" db="EMBL/GenBank/DDBJ databases">
        <authorList>
            <consortium name="ELIXIR-Norway"/>
        </authorList>
    </citation>
    <scope>NUCLEOTIDE SEQUENCE [LARGE SCALE GENOMIC DNA]</scope>
</reference>
<evidence type="ECO:0000256" key="1">
    <source>
        <dbReference type="SAM" id="MobiDB-lite"/>
    </source>
</evidence>
<protein>
    <submittedName>
        <fullName evidence="2">Uncharacterized protein</fullName>
    </submittedName>
</protein>
<accession>A0ABN8ZK28</accession>
<keyword evidence="3" id="KW-1185">Reference proteome</keyword>
<name>A0ABN8ZK28_RANTA</name>
<feature type="region of interest" description="Disordered" evidence="1">
    <location>
        <begin position="100"/>
        <end position="121"/>
    </location>
</feature>
<dbReference type="Proteomes" id="UP001176941">
    <property type="component" value="Chromosome 34"/>
</dbReference>
<feature type="region of interest" description="Disordered" evidence="1">
    <location>
        <begin position="1"/>
        <end position="68"/>
    </location>
</feature>
<proteinExistence type="predicted"/>
<sequence>MVAQTVKKSPAMQETWVQSLHEEDPLEKGMAATPVFLPKESHGQRSWADYSPWAPTESDTTERLTPSPSSLCHPNKKVFCVHRRALGRGHCSGFCRSPPQQTQLSLREKPQHPSERRVFFL</sequence>
<organism evidence="2 3">
    <name type="scientific">Rangifer tarandus platyrhynchus</name>
    <name type="common">Svalbard reindeer</name>
    <dbReference type="NCBI Taxonomy" id="3082113"/>
    <lineage>
        <taxon>Eukaryota</taxon>
        <taxon>Metazoa</taxon>
        <taxon>Chordata</taxon>
        <taxon>Craniata</taxon>
        <taxon>Vertebrata</taxon>
        <taxon>Euteleostomi</taxon>
        <taxon>Mammalia</taxon>
        <taxon>Eutheria</taxon>
        <taxon>Laurasiatheria</taxon>
        <taxon>Artiodactyla</taxon>
        <taxon>Ruminantia</taxon>
        <taxon>Pecora</taxon>
        <taxon>Cervidae</taxon>
        <taxon>Odocoileinae</taxon>
        <taxon>Rangifer</taxon>
    </lineage>
</organism>
<evidence type="ECO:0000313" key="3">
    <source>
        <dbReference type="Proteomes" id="UP001176941"/>
    </source>
</evidence>
<evidence type="ECO:0000313" key="2">
    <source>
        <dbReference type="EMBL" id="CAI9173848.1"/>
    </source>
</evidence>